<dbReference type="SUPFAM" id="SSF53850">
    <property type="entry name" value="Periplasmic binding protein-like II"/>
    <property type="match status" value="1"/>
</dbReference>
<dbReference type="FunFam" id="1.10.10.10:FF:000038">
    <property type="entry name" value="Glycine cleavage system transcriptional activator"/>
    <property type="match status" value="1"/>
</dbReference>
<dbReference type="InterPro" id="IPR000847">
    <property type="entry name" value="LysR_HTH_N"/>
</dbReference>
<comment type="similarity">
    <text evidence="1">Belongs to the LysR transcriptional regulatory family.</text>
</comment>
<accession>A0A212LCT5</accession>
<keyword evidence="2" id="KW-0805">Transcription regulation</keyword>
<dbReference type="GO" id="GO:0006351">
    <property type="term" value="P:DNA-templated transcription"/>
    <property type="evidence" value="ECO:0007669"/>
    <property type="project" value="TreeGrafter"/>
</dbReference>
<dbReference type="PRINTS" id="PR00039">
    <property type="entry name" value="HTHLYSR"/>
</dbReference>
<evidence type="ECO:0000256" key="4">
    <source>
        <dbReference type="ARBA" id="ARBA00023163"/>
    </source>
</evidence>
<dbReference type="EMBL" id="FMJD01000005">
    <property type="protein sequence ID" value="SCM75298.1"/>
    <property type="molecule type" value="Genomic_DNA"/>
</dbReference>
<dbReference type="InterPro" id="IPR036388">
    <property type="entry name" value="WH-like_DNA-bd_sf"/>
</dbReference>
<dbReference type="SUPFAM" id="SSF46785">
    <property type="entry name" value="Winged helix' DNA-binding domain"/>
    <property type="match status" value="1"/>
</dbReference>
<reference evidence="6" key="1">
    <citation type="submission" date="2016-08" db="EMBL/GenBank/DDBJ databases">
        <authorList>
            <person name="Seilhamer J.J."/>
        </authorList>
    </citation>
    <scope>NUCLEOTIDE SEQUENCE</scope>
    <source>
        <strain evidence="6">86</strain>
    </source>
</reference>
<dbReference type="GO" id="GO:0003700">
    <property type="term" value="F:DNA-binding transcription factor activity"/>
    <property type="evidence" value="ECO:0007669"/>
    <property type="project" value="InterPro"/>
</dbReference>
<proteinExistence type="inferred from homology"/>
<dbReference type="InterPro" id="IPR058163">
    <property type="entry name" value="LysR-type_TF_proteobact-type"/>
</dbReference>
<name>A0A212LCT5_9HYPH</name>
<evidence type="ECO:0000313" key="6">
    <source>
        <dbReference type="EMBL" id="SCM75298.1"/>
    </source>
</evidence>
<keyword evidence="4" id="KW-0804">Transcription</keyword>
<dbReference type="CDD" id="cd08432">
    <property type="entry name" value="PBP2_GcdR_TrpI_HvrB_AmpR_like"/>
    <property type="match status" value="1"/>
</dbReference>
<gene>
    <name evidence="6" type="ORF">KL86PLE_130699</name>
</gene>
<dbReference type="GO" id="GO:0043565">
    <property type="term" value="F:sequence-specific DNA binding"/>
    <property type="evidence" value="ECO:0007669"/>
    <property type="project" value="TreeGrafter"/>
</dbReference>
<protein>
    <submittedName>
        <fullName evidence="6">Transcriptional regulator</fullName>
    </submittedName>
</protein>
<organism evidence="6">
    <name type="scientific">uncultured Pleomorphomonas sp</name>
    <dbReference type="NCBI Taxonomy" id="442121"/>
    <lineage>
        <taxon>Bacteria</taxon>
        <taxon>Pseudomonadati</taxon>
        <taxon>Pseudomonadota</taxon>
        <taxon>Alphaproteobacteria</taxon>
        <taxon>Hyphomicrobiales</taxon>
        <taxon>Pleomorphomonadaceae</taxon>
        <taxon>Pleomorphomonas</taxon>
        <taxon>environmental samples</taxon>
    </lineage>
</organism>
<dbReference type="RefSeq" id="WP_288200050.1">
    <property type="nucleotide sequence ID" value="NZ_LT608334.1"/>
</dbReference>
<dbReference type="AlphaFoldDB" id="A0A212LCT5"/>
<feature type="domain" description="HTH lysR-type" evidence="5">
    <location>
        <begin position="7"/>
        <end position="64"/>
    </location>
</feature>
<dbReference type="PANTHER" id="PTHR30537:SF74">
    <property type="entry name" value="HTH-TYPE TRANSCRIPTIONAL REGULATOR TRPI"/>
    <property type="match status" value="1"/>
</dbReference>
<dbReference type="Pfam" id="PF03466">
    <property type="entry name" value="LysR_substrate"/>
    <property type="match status" value="1"/>
</dbReference>
<dbReference type="InterPro" id="IPR036390">
    <property type="entry name" value="WH_DNA-bd_sf"/>
</dbReference>
<evidence type="ECO:0000256" key="3">
    <source>
        <dbReference type="ARBA" id="ARBA00023125"/>
    </source>
</evidence>
<dbReference type="PANTHER" id="PTHR30537">
    <property type="entry name" value="HTH-TYPE TRANSCRIPTIONAL REGULATOR"/>
    <property type="match status" value="1"/>
</dbReference>
<sequence>MVRWHLPPMNALRAFESAARLESMSEAADELHVTQSAVSKQVRTLEDWLGEPLFERLHREIRLTTKGRSYFEKITELLSQLDEVTRALAKPQERVTVRFLGYQSFNMRWLIPRLASFYAEHPHIQVEISADNGPVDLRRSQADCAIRTGTRDDWPGFHATHVAPIVFRPVSRPLRTGDPALDTVADLGRHVLIVSRTRSDIWPKWLQAAGRAQLEPAGWLVFDHGSYCYQAALEGVGVALAETILVEEDVRLGRLFYPFLLNYQDDLSYYFLYPNSGAKPGVREFGEWLVRQATAPRASS</sequence>
<evidence type="ECO:0000259" key="5">
    <source>
        <dbReference type="PROSITE" id="PS50931"/>
    </source>
</evidence>
<dbReference type="InterPro" id="IPR005119">
    <property type="entry name" value="LysR_subst-bd"/>
</dbReference>
<dbReference type="Pfam" id="PF00126">
    <property type="entry name" value="HTH_1"/>
    <property type="match status" value="1"/>
</dbReference>
<dbReference type="Gene3D" id="3.40.190.10">
    <property type="entry name" value="Periplasmic binding protein-like II"/>
    <property type="match status" value="2"/>
</dbReference>
<evidence type="ECO:0000256" key="2">
    <source>
        <dbReference type="ARBA" id="ARBA00023015"/>
    </source>
</evidence>
<keyword evidence="3" id="KW-0238">DNA-binding</keyword>
<evidence type="ECO:0000256" key="1">
    <source>
        <dbReference type="ARBA" id="ARBA00009437"/>
    </source>
</evidence>
<dbReference type="PROSITE" id="PS50931">
    <property type="entry name" value="HTH_LYSR"/>
    <property type="match status" value="1"/>
</dbReference>
<dbReference type="Gene3D" id="1.10.10.10">
    <property type="entry name" value="Winged helix-like DNA-binding domain superfamily/Winged helix DNA-binding domain"/>
    <property type="match status" value="1"/>
</dbReference>